<dbReference type="GO" id="GO:0046872">
    <property type="term" value="F:metal ion binding"/>
    <property type="evidence" value="ECO:0007669"/>
    <property type="project" value="UniProtKB-KW"/>
</dbReference>
<dbReference type="InterPro" id="IPR036565">
    <property type="entry name" value="Mur-like_cat_sf"/>
</dbReference>
<evidence type="ECO:0000259" key="13">
    <source>
        <dbReference type="Pfam" id="PF08245"/>
    </source>
</evidence>
<dbReference type="InterPro" id="IPR001645">
    <property type="entry name" value="Folylpolyglutamate_synth"/>
</dbReference>
<keyword evidence="7 11" id="KW-0067">ATP-binding</keyword>
<evidence type="ECO:0000256" key="4">
    <source>
        <dbReference type="ARBA" id="ARBA00022598"/>
    </source>
</evidence>
<feature type="domain" description="Mur ligase central" evidence="13">
    <location>
        <begin position="53"/>
        <end position="278"/>
    </location>
</feature>
<keyword evidence="4 11" id="KW-0436">Ligase</keyword>
<comment type="cofactor">
    <cofactor evidence="1">
        <name>Mg(2+)</name>
        <dbReference type="ChEBI" id="CHEBI:18420"/>
    </cofactor>
</comment>
<organism evidence="14 15">
    <name type="scientific">Candidatus Edwardsbacteria bacterium GWF2_54_11</name>
    <dbReference type="NCBI Taxonomy" id="1817851"/>
    <lineage>
        <taxon>Bacteria</taxon>
        <taxon>Candidatus Edwardsiibacteriota</taxon>
    </lineage>
</organism>
<dbReference type="GO" id="GO:0005524">
    <property type="term" value="F:ATP binding"/>
    <property type="evidence" value="ECO:0007669"/>
    <property type="project" value="UniProtKB-KW"/>
</dbReference>
<dbReference type="Gene3D" id="3.40.1190.10">
    <property type="entry name" value="Mur-like, catalytic domain"/>
    <property type="match status" value="1"/>
</dbReference>
<evidence type="ECO:0000256" key="10">
    <source>
        <dbReference type="ARBA" id="ARBA00047493"/>
    </source>
</evidence>
<dbReference type="SUPFAM" id="SSF53623">
    <property type="entry name" value="MurD-like peptide ligases, catalytic domain"/>
    <property type="match status" value="1"/>
</dbReference>
<dbReference type="InterPro" id="IPR036615">
    <property type="entry name" value="Mur_ligase_C_dom_sf"/>
</dbReference>
<dbReference type="GO" id="GO:0008841">
    <property type="term" value="F:dihydrofolate synthase activity"/>
    <property type="evidence" value="ECO:0007669"/>
    <property type="project" value="TreeGrafter"/>
</dbReference>
<dbReference type="FunFam" id="3.40.1190.10:FF:000011">
    <property type="entry name" value="Folylpolyglutamate synthase/dihydrofolate synthase"/>
    <property type="match status" value="1"/>
</dbReference>
<evidence type="ECO:0000256" key="3">
    <source>
        <dbReference type="ARBA" id="ARBA00013025"/>
    </source>
</evidence>
<evidence type="ECO:0000313" key="14">
    <source>
        <dbReference type="EMBL" id="OGF10508.1"/>
    </source>
</evidence>
<dbReference type="AlphaFoldDB" id="A0A1F5R7T0"/>
<dbReference type="NCBIfam" id="TIGR01499">
    <property type="entry name" value="folC"/>
    <property type="match status" value="1"/>
</dbReference>
<evidence type="ECO:0000256" key="1">
    <source>
        <dbReference type="ARBA" id="ARBA00001946"/>
    </source>
</evidence>
<dbReference type="EC" id="6.3.2.17" evidence="3"/>
<gene>
    <name evidence="14" type="ORF">A2024_09170</name>
</gene>
<proteinExistence type="inferred from homology"/>
<evidence type="ECO:0000256" key="2">
    <source>
        <dbReference type="ARBA" id="ARBA00008276"/>
    </source>
</evidence>
<comment type="similarity">
    <text evidence="2 11">Belongs to the folylpolyglutamate synthase family.</text>
</comment>
<dbReference type="Proteomes" id="UP000177230">
    <property type="component" value="Unassembled WGS sequence"/>
</dbReference>
<accession>A0A1F5R7T0</accession>
<name>A0A1F5R7T0_9BACT</name>
<dbReference type="PROSITE" id="PS01012">
    <property type="entry name" value="FOLYLPOLYGLU_SYNT_2"/>
    <property type="match status" value="1"/>
</dbReference>
<evidence type="ECO:0000256" key="11">
    <source>
        <dbReference type="PIRNR" id="PIRNR001563"/>
    </source>
</evidence>
<dbReference type="InterPro" id="IPR013221">
    <property type="entry name" value="Mur_ligase_cen"/>
</dbReference>
<keyword evidence="6 11" id="KW-0547">Nucleotide-binding</keyword>
<dbReference type="Gene3D" id="3.90.190.20">
    <property type="entry name" value="Mur ligase, C-terminal domain"/>
    <property type="match status" value="1"/>
</dbReference>
<dbReference type="GO" id="GO:0004326">
    <property type="term" value="F:tetrahydrofolylpolyglutamate synthase activity"/>
    <property type="evidence" value="ECO:0007669"/>
    <property type="project" value="UniProtKB-EC"/>
</dbReference>
<evidence type="ECO:0000313" key="15">
    <source>
        <dbReference type="Proteomes" id="UP000177230"/>
    </source>
</evidence>
<feature type="domain" description="Mur ligase C-terminal" evidence="12">
    <location>
        <begin position="305"/>
        <end position="424"/>
    </location>
</feature>
<dbReference type="GO" id="GO:0005737">
    <property type="term" value="C:cytoplasm"/>
    <property type="evidence" value="ECO:0007669"/>
    <property type="project" value="TreeGrafter"/>
</dbReference>
<evidence type="ECO:0000256" key="6">
    <source>
        <dbReference type="ARBA" id="ARBA00022741"/>
    </source>
</evidence>
<evidence type="ECO:0000256" key="5">
    <source>
        <dbReference type="ARBA" id="ARBA00022723"/>
    </source>
</evidence>
<dbReference type="InterPro" id="IPR018109">
    <property type="entry name" value="Folylpolyglutamate_synth_CS"/>
</dbReference>
<dbReference type="SUPFAM" id="SSF53244">
    <property type="entry name" value="MurD-like peptide ligases, peptide-binding domain"/>
    <property type="match status" value="1"/>
</dbReference>
<dbReference type="InterPro" id="IPR004101">
    <property type="entry name" value="Mur_ligase_C"/>
</dbReference>
<dbReference type="PANTHER" id="PTHR11136">
    <property type="entry name" value="FOLYLPOLYGLUTAMATE SYNTHASE-RELATED"/>
    <property type="match status" value="1"/>
</dbReference>
<sequence>MTYQQAVEYLMSFVDREKIPGQKYHEEQYDLQGFRQFLTELGSPQNSFKSILVAGTKGKGSTAAMIESVLRQQRLKTGLYTSPHLISFCERIKRDGKNILERDFAQRLEWLKPFLEKSRAEGRPRTVFEILTAMAFLYFQEVGVEWAVLEVGVGGRLDCTNVVNPRAAVITNLSLDHTEILGETIARIAAEKAGIIRQDALVITSPQPAEAIKVILKKCQDSLARLFQVGRDVGFRITDQTPHSVTIDLAGTFGSMTNLEVGLPGDFQAENAAAAFAALRSLQYRNLILSDNVIREGFRSVNWPGRMQQVSQEPAIIIDGAHNGHSAKCLMDALEKTYPGAGRVAVLGISANKDIAGIVDSLAPGCRALVITKARHSRAASPEIIREQAARHGVAAIVTENLGEALEKAKQLVAVSDLIVITGSLFLAGEALEMFGEKA</sequence>
<evidence type="ECO:0000256" key="9">
    <source>
        <dbReference type="ARBA" id="ARBA00030592"/>
    </source>
</evidence>
<dbReference type="EMBL" id="MFFM01000038">
    <property type="protein sequence ID" value="OGF10508.1"/>
    <property type="molecule type" value="Genomic_DNA"/>
</dbReference>
<comment type="catalytic activity">
    <reaction evidence="10">
        <text>(6S)-5,6,7,8-tetrahydrofolyl-(gamma-L-Glu)(n) + L-glutamate + ATP = (6S)-5,6,7,8-tetrahydrofolyl-(gamma-L-Glu)(n+1) + ADP + phosphate + H(+)</text>
        <dbReference type="Rhea" id="RHEA:10580"/>
        <dbReference type="Rhea" id="RHEA-COMP:14738"/>
        <dbReference type="Rhea" id="RHEA-COMP:14740"/>
        <dbReference type="ChEBI" id="CHEBI:15378"/>
        <dbReference type="ChEBI" id="CHEBI:29985"/>
        <dbReference type="ChEBI" id="CHEBI:30616"/>
        <dbReference type="ChEBI" id="CHEBI:43474"/>
        <dbReference type="ChEBI" id="CHEBI:141005"/>
        <dbReference type="ChEBI" id="CHEBI:456216"/>
        <dbReference type="EC" id="6.3.2.17"/>
    </reaction>
</comment>
<evidence type="ECO:0000256" key="8">
    <source>
        <dbReference type="ARBA" id="ARBA00022842"/>
    </source>
</evidence>
<dbReference type="PIRSF" id="PIRSF001563">
    <property type="entry name" value="Folylpolyglu_synth"/>
    <property type="match status" value="1"/>
</dbReference>
<evidence type="ECO:0000256" key="7">
    <source>
        <dbReference type="ARBA" id="ARBA00022840"/>
    </source>
</evidence>
<reference evidence="14 15" key="1">
    <citation type="journal article" date="2016" name="Nat. Commun.">
        <title>Thousands of microbial genomes shed light on interconnected biogeochemical processes in an aquifer system.</title>
        <authorList>
            <person name="Anantharaman K."/>
            <person name="Brown C.T."/>
            <person name="Hug L.A."/>
            <person name="Sharon I."/>
            <person name="Castelle C.J."/>
            <person name="Probst A.J."/>
            <person name="Thomas B.C."/>
            <person name="Singh A."/>
            <person name="Wilkins M.J."/>
            <person name="Karaoz U."/>
            <person name="Brodie E.L."/>
            <person name="Williams K.H."/>
            <person name="Hubbard S.S."/>
            <person name="Banfield J.F."/>
        </authorList>
    </citation>
    <scope>NUCLEOTIDE SEQUENCE [LARGE SCALE GENOMIC DNA]</scope>
</reference>
<keyword evidence="5" id="KW-0479">Metal-binding</keyword>
<evidence type="ECO:0000259" key="12">
    <source>
        <dbReference type="Pfam" id="PF02875"/>
    </source>
</evidence>
<protein>
    <recommendedName>
        <fullName evidence="3">tetrahydrofolate synthase</fullName>
        <ecNumber evidence="3">6.3.2.17</ecNumber>
    </recommendedName>
    <alternativeName>
        <fullName evidence="9">Tetrahydrofolylpolyglutamate synthase</fullName>
    </alternativeName>
</protein>
<keyword evidence="8" id="KW-0460">Magnesium</keyword>
<dbReference type="Pfam" id="PF08245">
    <property type="entry name" value="Mur_ligase_M"/>
    <property type="match status" value="1"/>
</dbReference>
<dbReference type="Pfam" id="PF02875">
    <property type="entry name" value="Mur_ligase_C"/>
    <property type="match status" value="1"/>
</dbReference>
<comment type="caution">
    <text evidence="14">The sequence shown here is derived from an EMBL/GenBank/DDBJ whole genome shotgun (WGS) entry which is preliminary data.</text>
</comment>
<dbReference type="PANTHER" id="PTHR11136:SF0">
    <property type="entry name" value="DIHYDROFOLATE SYNTHETASE-RELATED"/>
    <property type="match status" value="1"/>
</dbReference>